<evidence type="ECO:0000313" key="3">
    <source>
        <dbReference type="Proteomes" id="UP001295444"/>
    </source>
</evidence>
<organism evidence="2 3">
    <name type="scientific">Pelobates cultripes</name>
    <name type="common">Western spadefoot toad</name>
    <dbReference type="NCBI Taxonomy" id="61616"/>
    <lineage>
        <taxon>Eukaryota</taxon>
        <taxon>Metazoa</taxon>
        <taxon>Chordata</taxon>
        <taxon>Craniata</taxon>
        <taxon>Vertebrata</taxon>
        <taxon>Euteleostomi</taxon>
        <taxon>Amphibia</taxon>
        <taxon>Batrachia</taxon>
        <taxon>Anura</taxon>
        <taxon>Pelobatoidea</taxon>
        <taxon>Pelobatidae</taxon>
        <taxon>Pelobates</taxon>
    </lineage>
</organism>
<accession>A0AAD1T5B2</accession>
<dbReference type="Proteomes" id="UP001295444">
    <property type="component" value="Chromosome 09"/>
</dbReference>
<sequence>MAPRYQVCCSGPQGLNTDRKGVRSEHSRSHDHHGKELEQESFSRRSDRSIMRSVFAAIVKGIKRPTQGKGADWVQEQLKSLMTADLSMSANLSRLNGPWQQNLSMFNGQRQ</sequence>
<proteinExistence type="predicted"/>
<gene>
    <name evidence="2" type="ORF">PECUL_23A031124</name>
</gene>
<name>A0AAD1T5B2_PELCU</name>
<evidence type="ECO:0000313" key="2">
    <source>
        <dbReference type="EMBL" id="CAH2315370.1"/>
    </source>
</evidence>
<dbReference type="EMBL" id="OW240920">
    <property type="protein sequence ID" value="CAH2315370.1"/>
    <property type="molecule type" value="Genomic_DNA"/>
</dbReference>
<evidence type="ECO:0000256" key="1">
    <source>
        <dbReference type="SAM" id="MobiDB-lite"/>
    </source>
</evidence>
<feature type="compositionally biased region" description="Basic and acidic residues" evidence="1">
    <location>
        <begin position="17"/>
        <end position="46"/>
    </location>
</feature>
<keyword evidence="3" id="KW-1185">Reference proteome</keyword>
<dbReference type="AlphaFoldDB" id="A0AAD1T5B2"/>
<reference evidence="2" key="1">
    <citation type="submission" date="2022-03" db="EMBL/GenBank/DDBJ databases">
        <authorList>
            <person name="Alioto T."/>
            <person name="Alioto T."/>
            <person name="Gomez Garrido J."/>
        </authorList>
    </citation>
    <scope>NUCLEOTIDE SEQUENCE</scope>
</reference>
<protein>
    <submittedName>
        <fullName evidence="2">Uncharacterized protein</fullName>
    </submittedName>
</protein>
<feature type="region of interest" description="Disordered" evidence="1">
    <location>
        <begin position="1"/>
        <end position="46"/>
    </location>
</feature>